<evidence type="ECO:0000256" key="4">
    <source>
        <dbReference type="ARBA" id="ARBA00022737"/>
    </source>
</evidence>
<evidence type="ECO:0000256" key="6">
    <source>
        <dbReference type="ARBA" id="ARBA00023136"/>
    </source>
</evidence>
<reference evidence="9" key="3">
    <citation type="journal article" date="2016" name="Gigascience">
        <title>De novo construction of an expanded transcriptome assembly for the western tarnished plant bug, Lygus hesperus.</title>
        <authorList>
            <person name="Tassone E.E."/>
            <person name="Geib S.M."/>
            <person name="Hall B."/>
            <person name="Fabrick J.A."/>
            <person name="Brent C.S."/>
            <person name="Hull J.J."/>
        </authorList>
    </citation>
    <scope>NUCLEOTIDE SEQUENCE</scope>
</reference>
<reference evidence="8" key="1">
    <citation type="journal article" date="2014" name="PLoS ONE">
        <title>Transcriptome-Based Identification of ABC Transporters in the Western Tarnished Plant Bug Lygus hesperus.</title>
        <authorList>
            <person name="Hull J.J."/>
            <person name="Chaney K."/>
            <person name="Geib S.M."/>
            <person name="Fabrick J.A."/>
            <person name="Brent C.S."/>
            <person name="Walsh D."/>
            <person name="Lavine L.C."/>
        </authorList>
    </citation>
    <scope>NUCLEOTIDE SEQUENCE</scope>
</reference>
<proteinExistence type="inferred from homology"/>
<comment type="subcellular location">
    <subcellularLocation>
        <location evidence="1">Endomembrane system</location>
    </subcellularLocation>
</comment>
<dbReference type="PANTHER" id="PTHR22781">
    <property type="entry name" value="DELTA ADAPTIN-RELATED"/>
    <property type="match status" value="1"/>
</dbReference>
<dbReference type="EMBL" id="GBHO01018045">
    <property type="protein sequence ID" value="JAG25559.1"/>
    <property type="molecule type" value="Transcribed_RNA"/>
</dbReference>
<evidence type="ECO:0000313" key="8">
    <source>
        <dbReference type="EMBL" id="JAG25559.1"/>
    </source>
</evidence>
<dbReference type="Pfam" id="PF01602">
    <property type="entry name" value="Adaptin_N"/>
    <property type="match status" value="1"/>
</dbReference>
<evidence type="ECO:0000256" key="2">
    <source>
        <dbReference type="ARBA" id="ARBA00006613"/>
    </source>
</evidence>
<dbReference type="EMBL" id="GDHC01004928">
    <property type="protein sequence ID" value="JAQ13701.1"/>
    <property type="molecule type" value="Transcribed_RNA"/>
</dbReference>
<dbReference type="AlphaFoldDB" id="A0A0A9Y081"/>
<dbReference type="SUPFAM" id="SSF48371">
    <property type="entry name" value="ARM repeat"/>
    <property type="match status" value="1"/>
</dbReference>
<keyword evidence="4" id="KW-0677">Repeat</keyword>
<dbReference type="InterPro" id="IPR002553">
    <property type="entry name" value="Clathrin/coatomer_adapt-like_N"/>
</dbReference>
<dbReference type="InterPro" id="IPR017105">
    <property type="entry name" value="AP3_complex_dsu"/>
</dbReference>
<dbReference type="GO" id="GO:0030123">
    <property type="term" value="C:AP-3 adaptor complex"/>
    <property type="evidence" value="ECO:0007669"/>
    <property type="project" value="InterPro"/>
</dbReference>
<keyword evidence="6" id="KW-0472">Membrane</keyword>
<dbReference type="GO" id="GO:0010008">
    <property type="term" value="C:endosome membrane"/>
    <property type="evidence" value="ECO:0007669"/>
    <property type="project" value="TreeGrafter"/>
</dbReference>
<dbReference type="PANTHER" id="PTHR22781:SF12">
    <property type="entry name" value="AP-3 COMPLEX SUBUNIT DELTA-1"/>
    <property type="match status" value="1"/>
</dbReference>
<dbReference type="InterPro" id="IPR011989">
    <property type="entry name" value="ARM-like"/>
</dbReference>
<dbReference type="InterPro" id="IPR016024">
    <property type="entry name" value="ARM-type_fold"/>
</dbReference>
<evidence type="ECO:0000313" key="9">
    <source>
        <dbReference type="EMBL" id="JAQ13701.1"/>
    </source>
</evidence>
<comment type="similarity">
    <text evidence="2">Belongs to the adaptor complexes large subunit family.</text>
</comment>
<dbReference type="GO" id="GO:0006623">
    <property type="term" value="P:protein targeting to vacuole"/>
    <property type="evidence" value="ECO:0007669"/>
    <property type="project" value="TreeGrafter"/>
</dbReference>
<dbReference type="GO" id="GO:0006896">
    <property type="term" value="P:Golgi to vacuole transport"/>
    <property type="evidence" value="ECO:0007669"/>
    <property type="project" value="TreeGrafter"/>
</dbReference>
<gene>
    <name evidence="8" type="primary">AP3D1_0</name>
    <name evidence="9" type="synonym">AP3D1</name>
    <name evidence="8" type="ORF">CM83_21916</name>
    <name evidence="9" type="ORF">g.18323</name>
</gene>
<protein>
    <submittedName>
        <fullName evidence="8">AP-3 complex subunit delta-1</fullName>
    </submittedName>
</protein>
<dbReference type="Gene3D" id="1.25.10.10">
    <property type="entry name" value="Leucine-rich Repeat Variant"/>
    <property type="match status" value="1"/>
</dbReference>
<reference evidence="8" key="2">
    <citation type="submission" date="2014-07" db="EMBL/GenBank/DDBJ databases">
        <authorList>
            <person name="Hull J."/>
        </authorList>
    </citation>
    <scope>NUCLEOTIDE SEQUENCE</scope>
</reference>
<keyword evidence="3" id="KW-0813">Transport</keyword>
<name>A0A0A9Y081_LYGHE</name>
<evidence type="ECO:0000256" key="5">
    <source>
        <dbReference type="ARBA" id="ARBA00022927"/>
    </source>
</evidence>
<organism evidence="8">
    <name type="scientific">Lygus hesperus</name>
    <name type="common">Western plant bug</name>
    <dbReference type="NCBI Taxonomy" id="30085"/>
    <lineage>
        <taxon>Eukaryota</taxon>
        <taxon>Metazoa</taxon>
        <taxon>Ecdysozoa</taxon>
        <taxon>Arthropoda</taxon>
        <taxon>Hexapoda</taxon>
        <taxon>Insecta</taxon>
        <taxon>Pterygota</taxon>
        <taxon>Neoptera</taxon>
        <taxon>Paraneoptera</taxon>
        <taxon>Hemiptera</taxon>
        <taxon>Heteroptera</taxon>
        <taxon>Panheteroptera</taxon>
        <taxon>Cimicomorpha</taxon>
        <taxon>Miridae</taxon>
        <taxon>Mirini</taxon>
        <taxon>Lygus</taxon>
    </lineage>
</organism>
<accession>A0A0A9Y081</accession>
<evidence type="ECO:0000256" key="3">
    <source>
        <dbReference type="ARBA" id="ARBA00022448"/>
    </source>
</evidence>
<keyword evidence="5" id="KW-0653">Protein transport</keyword>
<feature type="domain" description="Clathrin/coatomer adaptor adaptin-like N-terminal" evidence="7">
    <location>
        <begin position="2"/>
        <end position="127"/>
    </location>
</feature>
<sequence>MTALLKKDLNSSNQYEVGLALYCISSISTPHLARDVVVDVVHLLNHPRAYVRKKAVLCLYKLFLQYAECLRPTYPKLKQKLEDGDEHADHDASVRGAVVCVLCELARRNPANFIGLAVPFYSLLSSVHSN</sequence>
<evidence type="ECO:0000256" key="1">
    <source>
        <dbReference type="ARBA" id="ARBA00004308"/>
    </source>
</evidence>
<evidence type="ECO:0000259" key="7">
    <source>
        <dbReference type="Pfam" id="PF01602"/>
    </source>
</evidence>